<keyword evidence="4" id="KW-0694">RNA-binding</keyword>
<comment type="similarity">
    <text evidence="1">Belongs to the class IV-like SAM-binding methyltransferase superfamily. RNA methyltransferase NEP1 family.</text>
</comment>
<dbReference type="InterPro" id="IPR005304">
    <property type="entry name" value="Rbsml_bgen_MeTrfase_EMG1/NEP1"/>
</dbReference>
<keyword evidence="5" id="KW-0489">Methyltransferase</keyword>
<dbReference type="Gene3D" id="3.40.1280.10">
    <property type="match status" value="1"/>
</dbReference>
<dbReference type="EMBL" id="KN666493">
    <property type="protein sequence ID" value="KHN07871.1"/>
    <property type="molecule type" value="Genomic_DNA"/>
</dbReference>
<sequence length="112" mass="12308">MMAELLRKFSIKSKGGHGKLLRLIQNPVTDHSPINSCKVGLSFSSQKTVQLRDYVSDANCNENLVFVVGAMAHGKIDADYIDDLISVSGYPLSAGTCLRRICIALERNLKIQ</sequence>
<dbReference type="GO" id="GO:0032040">
    <property type="term" value="C:small-subunit processome"/>
    <property type="evidence" value="ECO:0007669"/>
    <property type="project" value="TreeGrafter"/>
</dbReference>
<evidence type="ECO:0000256" key="2">
    <source>
        <dbReference type="ARBA" id="ARBA00022517"/>
    </source>
</evidence>
<dbReference type="Proteomes" id="UP000053555">
    <property type="component" value="Unassembled WGS sequence"/>
</dbReference>
<dbReference type="GO" id="GO:0019843">
    <property type="term" value="F:rRNA binding"/>
    <property type="evidence" value="ECO:0007669"/>
    <property type="project" value="UniProtKB-KW"/>
</dbReference>
<accession>A0A0B2PEP3</accession>
<proteinExistence type="inferred from homology"/>
<dbReference type="AlphaFoldDB" id="A0A0B2PEP3"/>
<organism evidence="5">
    <name type="scientific">Glycine soja</name>
    <name type="common">Wild soybean</name>
    <dbReference type="NCBI Taxonomy" id="3848"/>
    <lineage>
        <taxon>Eukaryota</taxon>
        <taxon>Viridiplantae</taxon>
        <taxon>Streptophyta</taxon>
        <taxon>Embryophyta</taxon>
        <taxon>Tracheophyta</taxon>
        <taxon>Spermatophyta</taxon>
        <taxon>Magnoliopsida</taxon>
        <taxon>eudicotyledons</taxon>
        <taxon>Gunneridae</taxon>
        <taxon>Pentapetalae</taxon>
        <taxon>rosids</taxon>
        <taxon>fabids</taxon>
        <taxon>Fabales</taxon>
        <taxon>Fabaceae</taxon>
        <taxon>Papilionoideae</taxon>
        <taxon>50 kb inversion clade</taxon>
        <taxon>NPAAA clade</taxon>
        <taxon>indigoferoid/millettioid clade</taxon>
        <taxon>Phaseoleae</taxon>
        <taxon>Glycine</taxon>
        <taxon>Glycine subgen. Soja</taxon>
    </lineage>
</organism>
<evidence type="ECO:0000256" key="1">
    <source>
        <dbReference type="ARBA" id="ARBA00008115"/>
    </source>
</evidence>
<dbReference type="SUPFAM" id="SSF75217">
    <property type="entry name" value="alpha/beta knot"/>
    <property type="match status" value="1"/>
</dbReference>
<gene>
    <name evidence="5" type="ORF">glysoja_032415</name>
</gene>
<evidence type="ECO:0000256" key="3">
    <source>
        <dbReference type="ARBA" id="ARBA00022730"/>
    </source>
</evidence>
<keyword evidence="2" id="KW-0690">Ribosome biogenesis</keyword>
<protein>
    <submittedName>
        <fullName evidence="5">Ribosomal RNA small subunit methyltransferase NEP1</fullName>
    </submittedName>
</protein>
<name>A0A0B2PEP3_GLYSO</name>
<dbReference type="InterPro" id="IPR029026">
    <property type="entry name" value="tRNA_m1G_MTases_N"/>
</dbReference>
<reference evidence="5" key="1">
    <citation type="submission" date="2014-07" db="EMBL/GenBank/DDBJ databases">
        <title>Identification of a novel salt tolerance gene in wild soybean by whole-genome sequencing.</title>
        <authorList>
            <person name="Lam H.-M."/>
            <person name="Qi X."/>
            <person name="Li M.-W."/>
            <person name="Liu X."/>
            <person name="Xie M."/>
            <person name="Ni M."/>
            <person name="Xu X."/>
        </authorList>
    </citation>
    <scope>NUCLEOTIDE SEQUENCE [LARGE SCALE GENOMIC DNA]</scope>
    <source>
        <tissue evidence="5">Root</tissue>
    </source>
</reference>
<dbReference type="FunFam" id="3.40.1280.10:FF:000095">
    <property type="entry name" value="Uncharacterized protein"/>
    <property type="match status" value="1"/>
</dbReference>
<evidence type="ECO:0000313" key="5">
    <source>
        <dbReference type="EMBL" id="KHN07871.1"/>
    </source>
</evidence>
<evidence type="ECO:0000256" key="4">
    <source>
        <dbReference type="ARBA" id="ARBA00022884"/>
    </source>
</evidence>
<dbReference type="PANTHER" id="PTHR12636:SF12">
    <property type="entry name" value="RIBOSOMAL RNA SMALL SUBUNIT METHYLTRANSFERASE NEP1-LIKE"/>
    <property type="match status" value="1"/>
</dbReference>
<keyword evidence="5" id="KW-0808">Transferase</keyword>
<dbReference type="InterPro" id="IPR029028">
    <property type="entry name" value="Alpha/beta_knot_MTases"/>
</dbReference>
<dbReference type="PANTHER" id="PTHR12636">
    <property type="entry name" value="NEP1/MRA1"/>
    <property type="match status" value="1"/>
</dbReference>
<keyword evidence="3" id="KW-0699">rRNA-binding</keyword>
<dbReference type="Pfam" id="PF03587">
    <property type="entry name" value="EMG1"/>
    <property type="match status" value="1"/>
</dbReference>
<dbReference type="GO" id="GO:0070475">
    <property type="term" value="P:rRNA base methylation"/>
    <property type="evidence" value="ECO:0007669"/>
    <property type="project" value="InterPro"/>
</dbReference>
<dbReference type="GO" id="GO:0070037">
    <property type="term" value="F:rRNA (pseudouridine) methyltransferase activity"/>
    <property type="evidence" value="ECO:0007669"/>
    <property type="project" value="InterPro"/>
</dbReference>